<reference evidence="4 5" key="1">
    <citation type="submission" date="2023-12" db="EMBL/GenBank/DDBJ databases">
        <title>Description of new species of Mycobacterium terrae complex isolated from sewage at the Sao Paulo Zoological Park Foundation in Brazil.</title>
        <authorList>
            <person name="Romagnoli C.L."/>
            <person name="Conceicao E.C."/>
            <person name="Machado E."/>
            <person name="Barreto L.B.P.F."/>
            <person name="Sharma A."/>
            <person name="Silva N.M."/>
            <person name="Marques L.E."/>
            <person name="Juliana M.A."/>
            <person name="Lourenco M.C.S."/>
            <person name="Digiampietri L.A."/>
            <person name="Suffys P.N."/>
            <person name="Viana-Niero C."/>
        </authorList>
    </citation>
    <scope>NUCLEOTIDE SEQUENCE [LARGE SCALE GENOMIC DNA]</scope>
    <source>
        <strain evidence="4 5">MYC123</strain>
    </source>
</reference>
<feature type="domain" description="2TM" evidence="3">
    <location>
        <begin position="69"/>
        <end position="129"/>
    </location>
</feature>
<evidence type="ECO:0000313" key="5">
    <source>
        <dbReference type="Proteomes" id="UP001299046"/>
    </source>
</evidence>
<dbReference type="RefSeq" id="WP_224864153.1">
    <property type="nucleotide sequence ID" value="NZ_JAYJJT010000009.1"/>
</dbReference>
<evidence type="ECO:0000259" key="3">
    <source>
        <dbReference type="Pfam" id="PF13239"/>
    </source>
</evidence>
<organism evidence="4 5">
    <name type="scientific">[Mycobacterium] zoologicum</name>
    <dbReference type="NCBI Taxonomy" id="2872311"/>
    <lineage>
        <taxon>Bacteria</taxon>
        <taxon>Bacillati</taxon>
        <taxon>Actinomycetota</taxon>
        <taxon>Actinomycetes</taxon>
        <taxon>Mycobacteriales</taxon>
        <taxon>Mycobacteriaceae</taxon>
        <taxon>Mycolicibacter</taxon>
    </lineage>
</organism>
<comment type="caution">
    <text evidence="4">The sequence shown here is derived from an EMBL/GenBank/DDBJ whole genome shotgun (WGS) entry which is preliminary data.</text>
</comment>
<keyword evidence="1" id="KW-0812">Transmembrane</keyword>
<proteinExistence type="predicted"/>
<evidence type="ECO:0000256" key="1">
    <source>
        <dbReference type="SAM" id="Phobius"/>
    </source>
</evidence>
<accession>A0ABU5YJ61</accession>
<sequence length="136" mass="15340">MTTTVVRVGDPERERTAARLGQAFTQGYLSMPEYETRLGRAFEAQTVVALGDLVADLPVERIRRQDPQRRAARQAAARRGARIHLGVYLAVSVLMVAIWLVTAMSVGQWYFWPVWPIFGWGIGVVSHMLAPKNYLR</sequence>
<dbReference type="InterPro" id="IPR012551">
    <property type="entry name" value="DUF1707_SHOCT-like"/>
</dbReference>
<dbReference type="Pfam" id="PF13239">
    <property type="entry name" value="2TM"/>
    <property type="match status" value="1"/>
</dbReference>
<feature type="transmembrane region" description="Helical" evidence="1">
    <location>
        <begin position="110"/>
        <end position="130"/>
    </location>
</feature>
<name>A0ABU5YJ61_9MYCO</name>
<keyword evidence="1" id="KW-0472">Membrane</keyword>
<dbReference type="InterPro" id="IPR025698">
    <property type="entry name" value="2TM_dom"/>
</dbReference>
<evidence type="ECO:0000313" key="4">
    <source>
        <dbReference type="EMBL" id="MEB3050089.1"/>
    </source>
</evidence>
<evidence type="ECO:0000259" key="2">
    <source>
        <dbReference type="Pfam" id="PF08044"/>
    </source>
</evidence>
<keyword evidence="5" id="KW-1185">Reference proteome</keyword>
<protein>
    <submittedName>
        <fullName evidence="4">DUF1707 domain-containing protein</fullName>
    </submittedName>
</protein>
<feature type="transmembrane region" description="Helical" evidence="1">
    <location>
        <begin position="83"/>
        <end position="104"/>
    </location>
</feature>
<dbReference type="Pfam" id="PF08044">
    <property type="entry name" value="DUF1707"/>
    <property type="match status" value="1"/>
</dbReference>
<dbReference type="Proteomes" id="UP001299046">
    <property type="component" value="Unassembled WGS sequence"/>
</dbReference>
<gene>
    <name evidence="4" type="ORF">KV112_10135</name>
</gene>
<feature type="domain" description="DUF1707" evidence="2">
    <location>
        <begin position="6"/>
        <end position="58"/>
    </location>
</feature>
<dbReference type="EMBL" id="JAYJJT010000009">
    <property type="protein sequence ID" value="MEB3050089.1"/>
    <property type="molecule type" value="Genomic_DNA"/>
</dbReference>
<keyword evidence="1" id="KW-1133">Transmembrane helix</keyword>